<proteinExistence type="predicted"/>
<gene>
    <name evidence="1" type="ORF">KK1_020035</name>
</gene>
<organism evidence="1 2">
    <name type="scientific">Cajanus cajan</name>
    <name type="common">Pigeon pea</name>
    <name type="synonym">Cajanus indicus</name>
    <dbReference type="NCBI Taxonomy" id="3821"/>
    <lineage>
        <taxon>Eukaryota</taxon>
        <taxon>Viridiplantae</taxon>
        <taxon>Streptophyta</taxon>
        <taxon>Embryophyta</taxon>
        <taxon>Tracheophyta</taxon>
        <taxon>Spermatophyta</taxon>
        <taxon>Magnoliopsida</taxon>
        <taxon>eudicotyledons</taxon>
        <taxon>Gunneridae</taxon>
        <taxon>Pentapetalae</taxon>
        <taxon>rosids</taxon>
        <taxon>fabids</taxon>
        <taxon>Fabales</taxon>
        <taxon>Fabaceae</taxon>
        <taxon>Papilionoideae</taxon>
        <taxon>50 kb inversion clade</taxon>
        <taxon>NPAAA clade</taxon>
        <taxon>indigoferoid/millettioid clade</taxon>
        <taxon>Phaseoleae</taxon>
        <taxon>Cajanus</taxon>
    </lineage>
</organism>
<accession>A0A151U9A7</accession>
<reference evidence="1 2" key="1">
    <citation type="journal article" date="2012" name="Nat. Biotechnol.">
        <title>Draft genome sequence of pigeonpea (Cajanus cajan), an orphan legume crop of resource-poor farmers.</title>
        <authorList>
            <person name="Varshney R.K."/>
            <person name="Chen W."/>
            <person name="Li Y."/>
            <person name="Bharti A.K."/>
            <person name="Saxena R.K."/>
            <person name="Schlueter J.A."/>
            <person name="Donoghue M.T."/>
            <person name="Azam S."/>
            <person name="Fan G."/>
            <person name="Whaley A.M."/>
            <person name="Farmer A.D."/>
            <person name="Sheridan J."/>
            <person name="Iwata A."/>
            <person name="Tuteja R."/>
            <person name="Penmetsa R.V."/>
            <person name="Wu W."/>
            <person name="Upadhyaya H.D."/>
            <person name="Yang S.P."/>
            <person name="Shah T."/>
            <person name="Saxena K.B."/>
            <person name="Michael T."/>
            <person name="McCombie W.R."/>
            <person name="Yang B."/>
            <person name="Zhang G."/>
            <person name="Yang H."/>
            <person name="Wang J."/>
            <person name="Spillane C."/>
            <person name="Cook D.R."/>
            <person name="May G.D."/>
            <person name="Xu X."/>
            <person name="Jackson S.A."/>
        </authorList>
    </citation>
    <scope>NUCLEOTIDE SEQUENCE [LARGE SCALE GENOMIC DNA]</scope>
    <source>
        <strain evidence="2">cv. Asha</strain>
    </source>
</reference>
<name>A0A151U9A7_CAJCA</name>
<protein>
    <submittedName>
        <fullName evidence="1">Uncharacterized protein</fullName>
    </submittedName>
</protein>
<evidence type="ECO:0000313" key="2">
    <source>
        <dbReference type="Proteomes" id="UP000075243"/>
    </source>
</evidence>
<dbReference type="EMBL" id="CM003603">
    <property type="protein sequence ID" value="KYP75828.1"/>
    <property type="molecule type" value="Genomic_DNA"/>
</dbReference>
<dbReference type="Gramene" id="C.cajan_19466.t">
    <property type="protein sequence ID" value="C.cajan_19466.t"/>
    <property type="gene ID" value="C.cajan_19466"/>
</dbReference>
<evidence type="ECO:0000313" key="1">
    <source>
        <dbReference type="EMBL" id="KYP75828.1"/>
    </source>
</evidence>
<dbReference type="AlphaFoldDB" id="A0A151U9A7"/>
<dbReference type="Proteomes" id="UP000075243">
    <property type="component" value="Chromosome 1"/>
</dbReference>
<sequence>MMVETLIISIIHNFMGNLRCHTLGDFRRCIDDSMIMVLTRANSKETFWKERLLAALPRIFANKVREKIA</sequence>
<keyword evidence="2" id="KW-1185">Reference proteome</keyword>